<evidence type="ECO:0000256" key="2">
    <source>
        <dbReference type="ARBA" id="ARBA00022801"/>
    </source>
</evidence>
<dbReference type="SUPFAM" id="SSF52540">
    <property type="entry name" value="P-loop containing nucleoside triphosphate hydrolases"/>
    <property type="match status" value="1"/>
</dbReference>
<name>A0A7J6HGU1_CANSA</name>
<dbReference type="PROSITE" id="PS00039">
    <property type="entry name" value="DEAD_ATP_HELICASE"/>
    <property type="match status" value="1"/>
</dbReference>
<dbReference type="SUPFAM" id="SSF47954">
    <property type="entry name" value="Cyclin-like"/>
    <property type="match status" value="1"/>
</dbReference>
<dbReference type="PANTHER" id="PTHR47959:SF1">
    <property type="entry name" value="ATP-DEPENDENT RNA HELICASE DBPA"/>
    <property type="match status" value="1"/>
</dbReference>
<evidence type="ECO:0000256" key="1">
    <source>
        <dbReference type="ARBA" id="ARBA00022741"/>
    </source>
</evidence>
<dbReference type="AlphaFoldDB" id="A0A7J6HGU1"/>
<dbReference type="GO" id="GO:0003676">
    <property type="term" value="F:nucleic acid binding"/>
    <property type="evidence" value="ECO:0007669"/>
    <property type="project" value="InterPro"/>
</dbReference>
<keyword evidence="1 5" id="KW-0547">Nucleotide-binding</keyword>
<evidence type="ECO:0000313" key="8">
    <source>
        <dbReference type="Proteomes" id="UP000583929"/>
    </source>
</evidence>
<keyword evidence="2 5" id="KW-0378">Hydrolase</keyword>
<dbReference type="Gene3D" id="3.40.50.300">
    <property type="entry name" value="P-loop containing nucleotide triphosphate hydrolases"/>
    <property type="match status" value="1"/>
</dbReference>
<accession>A0A7J6HGU1</accession>
<sequence>MIYTAIDTFYLTHDQLQNSPSRKDNIDEPTETTLRIYGCDLIQESGILLILPQAVMATAQVLFHINDGGLCNNRSESFRTLEMGVPKSESAEVRLAWLRSQIIGGNYEVEYKSPFGKRTIVYADHTASGRSLLYIENFIINNCLSRFKSIPFFTRILCLVKPSMSTASSSSPAPKVCYNSECKELKPERPRKGWRLRSGELADLCDRCAWVSLRAGCAGAVQSMGPVHADFEIYGGAVGLTACSIYGGSAFRSQELQLRRGVDIVIGAPGRVKDHLERKNLNLTSLKFRVLDEADEMLKMGFVDDVELILGCKRPNRA</sequence>
<dbReference type="GO" id="GO:0005524">
    <property type="term" value="F:ATP binding"/>
    <property type="evidence" value="ECO:0007669"/>
    <property type="project" value="UniProtKB-KW"/>
</dbReference>
<dbReference type="GO" id="GO:0005829">
    <property type="term" value="C:cytosol"/>
    <property type="evidence" value="ECO:0007669"/>
    <property type="project" value="TreeGrafter"/>
</dbReference>
<evidence type="ECO:0000313" key="7">
    <source>
        <dbReference type="EMBL" id="KAF4393729.1"/>
    </source>
</evidence>
<reference evidence="7 8" key="1">
    <citation type="journal article" date="2020" name="bioRxiv">
        <title>Sequence and annotation of 42 cannabis genomes reveals extensive copy number variation in cannabinoid synthesis and pathogen resistance genes.</title>
        <authorList>
            <person name="Mckernan K.J."/>
            <person name="Helbert Y."/>
            <person name="Kane L.T."/>
            <person name="Ebling H."/>
            <person name="Zhang L."/>
            <person name="Liu B."/>
            <person name="Eaton Z."/>
            <person name="Mclaughlin S."/>
            <person name="Kingan S."/>
            <person name="Baybayan P."/>
            <person name="Concepcion G."/>
            <person name="Jordan M."/>
            <person name="Riva A."/>
            <person name="Barbazuk W."/>
            <person name="Harkins T."/>
        </authorList>
    </citation>
    <scope>NUCLEOTIDE SEQUENCE [LARGE SCALE GENOMIC DNA]</scope>
    <source>
        <strain evidence="8">cv. Jamaican Lion 4</strain>
        <tissue evidence="7">Leaf</tissue>
    </source>
</reference>
<dbReference type="InterPro" id="IPR011545">
    <property type="entry name" value="DEAD/DEAH_box_helicase_dom"/>
</dbReference>
<dbReference type="InterPro" id="IPR036915">
    <property type="entry name" value="Cyclin-like_sf"/>
</dbReference>
<dbReference type="Proteomes" id="UP000583929">
    <property type="component" value="Unassembled WGS sequence"/>
</dbReference>
<dbReference type="PANTHER" id="PTHR47959">
    <property type="entry name" value="ATP-DEPENDENT RNA HELICASE RHLE-RELATED"/>
    <property type="match status" value="1"/>
</dbReference>
<protein>
    <recommendedName>
        <fullName evidence="6">Helicase ATP-binding domain-containing protein</fullName>
    </recommendedName>
</protein>
<dbReference type="Pfam" id="PF00270">
    <property type="entry name" value="DEAD"/>
    <property type="match status" value="1"/>
</dbReference>
<keyword evidence="8" id="KW-1185">Reference proteome</keyword>
<organism evidence="7 8">
    <name type="scientific">Cannabis sativa</name>
    <name type="common">Hemp</name>
    <name type="synonym">Marijuana</name>
    <dbReference type="NCBI Taxonomy" id="3483"/>
    <lineage>
        <taxon>Eukaryota</taxon>
        <taxon>Viridiplantae</taxon>
        <taxon>Streptophyta</taxon>
        <taxon>Embryophyta</taxon>
        <taxon>Tracheophyta</taxon>
        <taxon>Spermatophyta</taxon>
        <taxon>Magnoliopsida</taxon>
        <taxon>eudicotyledons</taxon>
        <taxon>Gunneridae</taxon>
        <taxon>Pentapetalae</taxon>
        <taxon>rosids</taxon>
        <taxon>fabids</taxon>
        <taxon>Rosales</taxon>
        <taxon>Cannabaceae</taxon>
        <taxon>Cannabis</taxon>
    </lineage>
</organism>
<dbReference type="InterPro" id="IPR050079">
    <property type="entry name" value="DEAD_box_RNA_helicase"/>
</dbReference>
<gene>
    <name evidence="7" type="ORF">G4B88_007715</name>
</gene>
<dbReference type="GO" id="GO:0016787">
    <property type="term" value="F:hydrolase activity"/>
    <property type="evidence" value="ECO:0007669"/>
    <property type="project" value="UniProtKB-KW"/>
</dbReference>
<keyword evidence="4 5" id="KW-0067">ATP-binding</keyword>
<dbReference type="InterPro" id="IPR000629">
    <property type="entry name" value="RNA-helicase_DEAD-box_CS"/>
</dbReference>
<dbReference type="GO" id="GO:0003724">
    <property type="term" value="F:RNA helicase activity"/>
    <property type="evidence" value="ECO:0007669"/>
    <property type="project" value="TreeGrafter"/>
</dbReference>
<proteinExistence type="inferred from homology"/>
<dbReference type="Gene3D" id="1.10.472.10">
    <property type="entry name" value="Cyclin-like"/>
    <property type="match status" value="1"/>
</dbReference>
<evidence type="ECO:0000256" key="3">
    <source>
        <dbReference type="ARBA" id="ARBA00022806"/>
    </source>
</evidence>
<feature type="domain" description="Helicase ATP-binding" evidence="6">
    <location>
        <begin position="227"/>
        <end position="318"/>
    </location>
</feature>
<dbReference type="EMBL" id="JAATIQ010000048">
    <property type="protein sequence ID" value="KAF4393729.1"/>
    <property type="molecule type" value="Genomic_DNA"/>
</dbReference>
<keyword evidence="3 5" id="KW-0347">Helicase</keyword>
<evidence type="ECO:0000256" key="4">
    <source>
        <dbReference type="ARBA" id="ARBA00022840"/>
    </source>
</evidence>
<comment type="similarity">
    <text evidence="5">Belongs to the DEAD box helicase family.</text>
</comment>
<dbReference type="PROSITE" id="PS51192">
    <property type="entry name" value="HELICASE_ATP_BIND_1"/>
    <property type="match status" value="1"/>
</dbReference>
<evidence type="ECO:0000256" key="5">
    <source>
        <dbReference type="RuleBase" id="RU000492"/>
    </source>
</evidence>
<dbReference type="InterPro" id="IPR027417">
    <property type="entry name" value="P-loop_NTPase"/>
</dbReference>
<comment type="caution">
    <text evidence="7">The sequence shown here is derived from an EMBL/GenBank/DDBJ whole genome shotgun (WGS) entry which is preliminary data.</text>
</comment>
<evidence type="ECO:0000259" key="6">
    <source>
        <dbReference type="PROSITE" id="PS51192"/>
    </source>
</evidence>
<dbReference type="InterPro" id="IPR014001">
    <property type="entry name" value="Helicase_ATP-bd"/>
</dbReference>